<dbReference type="CDD" id="cd17933">
    <property type="entry name" value="DEXSc_RecD-like"/>
    <property type="match status" value="1"/>
</dbReference>
<feature type="domain" description="UvrD-like helicase C-terminal" evidence="12">
    <location>
        <begin position="652"/>
        <end position="699"/>
    </location>
</feature>
<dbReference type="Pfam" id="PF13538">
    <property type="entry name" value="UvrD_C_2"/>
    <property type="match status" value="1"/>
</dbReference>
<evidence type="ECO:0000256" key="10">
    <source>
        <dbReference type="ARBA" id="ARBA00023235"/>
    </source>
</evidence>
<evidence type="ECO:0000256" key="9">
    <source>
        <dbReference type="ARBA" id="ARBA00023204"/>
    </source>
</evidence>
<dbReference type="GO" id="GO:0043139">
    <property type="term" value="F:5'-3' DNA helicase activity"/>
    <property type="evidence" value="ECO:0007669"/>
    <property type="project" value="UniProtKB-UniRule"/>
</dbReference>
<dbReference type="GO" id="GO:0017116">
    <property type="term" value="F:single-stranded DNA helicase activity"/>
    <property type="evidence" value="ECO:0007669"/>
    <property type="project" value="TreeGrafter"/>
</dbReference>
<evidence type="ECO:0000256" key="7">
    <source>
        <dbReference type="ARBA" id="ARBA00022840"/>
    </source>
</evidence>
<keyword evidence="6 11" id="KW-0269">Exonuclease</keyword>
<dbReference type="PANTHER" id="PTHR43788:SF6">
    <property type="entry name" value="DNA HELICASE B"/>
    <property type="match status" value="1"/>
</dbReference>
<evidence type="ECO:0000256" key="4">
    <source>
        <dbReference type="ARBA" id="ARBA00022801"/>
    </source>
</evidence>
<keyword evidence="3 11" id="KW-0227">DNA damage</keyword>
<evidence type="ECO:0000256" key="8">
    <source>
        <dbReference type="ARBA" id="ARBA00023125"/>
    </source>
</evidence>
<dbReference type="GO" id="GO:0008854">
    <property type="term" value="F:exodeoxyribonuclease V activity"/>
    <property type="evidence" value="ECO:0007669"/>
    <property type="project" value="InterPro"/>
</dbReference>
<dbReference type="Pfam" id="PF21185">
    <property type="entry name" value="RecD_N"/>
    <property type="match status" value="1"/>
</dbReference>
<dbReference type="HAMAP" id="MF_01487">
    <property type="entry name" value="RecD"/>
    <property type="match status" value="1"/>
</dbReference>
<comment type="catalytic activity">
    <reaction evidence="11">
        <text>ATP + H2O = ADP + phosphate + H(+)</text>
        <dbReference type="Rhea" id="RHEA:13065"/>
        <dbReference type="ChEBI" id="CHEBI:15377"/>
        <dbReference type="ChEBI" id="CHEBI:15378"/>
        <dbReference type="ChEBI" id="CHEBI:30616"/>
        <dbReference type="ChEBI" id="CHEBI:43474"/>
        <dbReference type="ChEBI" id="CHEBI:456216"/>
        <dbReference type="EC" id="5.6.2.3"/>
    </reaction>
</comment>
<comment type="miscellaneous">
    <text evidence="11">In the RecBCD complex, RecB has a slow 3'-5' helicase, an exonuclease activity and loads RecA onto ssDNA, RecD has a fast 5'-3' helicase activity, while RecC stimulates the ATPase and processivity of the RecB helicase and contributes to recognition of the Chi site.</text>
</comment>
<keyword evidence="4 11" id="KW-0378">Hydrolase</keyword>
<evidence type="ECO:0000256" key="6">
    <source>
        <dbReference type="ARBA" id="ARBA00022839"/>
    </source>
</evidence>
<evidence type="ECO:0000256" key="3">
    <source>
        <dbReference type="ARBA" id="ARBA00022763"/>
    </source>
</evidence>
<feature type="domain" description="RecBCD enzyme subunit RecD N-terminal" evidence="13">
    <location>
        <begin position="17"/>
        <end position="135"/>
    </location>
</feature>
<dbReference type="SUPFAM" id="SSF52540">
    <property type="entry name" value="P-loop containing nucleoside triphosphate hydrolases"/>
    <property type="match status" value="2"/>
</dbReference>
<evidence type="ECO:0000259" key="12">
    <source>
        <dbReference type="Pfam" id="PF13538"/>
    </source>
</evidence>
<sequence>MTAQRAFSHWIADLVDKKCLRPLDHQFAKFVASIETEFPDEVMWLAALASSQLGQGHICVNLDSDLDSDVAEQDLPPLPSLIGLYGAAAAPLEDKVNQVNWQQVMESASTISVLAPGASLEGTVTPLVWQQNRLYLQRYFYYEQTIAERLLSMATPIELPNSQLKQAAQILDQLFAREYHYLYSAIALIPAEQNNQVSRQQLVCDFLDVVDDGSIDWDQVDRIVTSANSASELQLLDVAIPLTACLNWQKVAAAVALTRRFAVISGGPGTGKTTTVTKLLAAMVHQASAQGETPTIKLVAPTGKAAARLTESIGKAVDVLALSPDLKQRIPTDSSTLHRLLGAIPGRVEFRHDKTNPLHLDVLVLDEASMVDLPMMHRLLDALPSHARLILLGDKDQLASVEAGAVLSDICDFSSQGYSQKQNERVKALTQFDCQFGRTAKQLVSPLADSLCVLQKSYRFDARSGIGQLAKQVNAASSRGFEQVWIKGFEDIEWLPLSGDSYQKLIDSMVRAYKPYLTESRAASPQGESLQSADALVNWQHGVARQVLGLFAQNRLLCAVREGDFGVTGLNQRIESRLKQRGLISRGEELWYVGRPLMVTKNDHGLGLYNGDIGICLWDHSAQTPRLKVFFELPDGSIKSVLPSRMPEHETAYAMTIHKSQGSEFAHTFMILPGEFSPLLTKELIYTGITRAKTRFTLVADGKVLGKGIRHKTLRHSGLSLRFA</sequence>
<keyword evidence="2 11" id="KW-0547">Nucleotide-binding</keyword>
<protein>
    <recommendedName>
        <fullName evidence="11">RecBCD enzyme subunit RecD</fullName>
        <ecNumber evidence="11">5.6.2.3</ecNumber>
    </recommendedName>
    <alternativeName>
        <fullName evidence="11">DNA 5'-3' helicase subunit RecD</fullName>
    </alternativeName>
    <alternativeName>
        <fullName evidence="11">Exonuclease V subunit RecD</fullName>
        <shortName evidence="11">ExoV subunit RecD</shortName>
    </alternativeName>
    <alternativeName>
        <fullName evidence="11">Helicase/nuclease RecBCD subunit RecD</fullName>
    </alternativeName>
</protein>
<keyword evidence="10 11" id="KW-0413">Isomerase</keyword>
<dbReference type="RefSeq" id="WP_353496839.1">
    <property type="nucleotide sequence ID" value="NZ_CP115920.1"/>
</dbReference>
<keyword evidence="1 11" id="KW-0540">Nuclease</keyword>
<dbReference type="CDD" id="cd18809">
    <property type="entry name" value="SF1_C_RecD"/>
    <property type="match status" value="1"/>
</dbReference>
<evidence type="ECO:0000256" key="5">
    <source>
        <dbReference type="ARBA" id="ARBA00022806"/>
    </source>
</evidence>
<name>A0AAU8BG64_9VIBR</name>
<keyword evidence="8 11" id="KW-0238">DNA-binding</keyword>
<keyword evidence="9 11" id="KW-0234">DNA repair</keyword>
<dbReference type="InterPro" id="IPR006344">
    <property type="entry name" value="RecD"/>
</dbReference>
<dbReference type="PANTHER" id="PTHR43788">
    <property type="entry name" value="DNA2/NAM7 HELICASE FAMILY MEMBER"/>
    <property type="match status" value="1"/>
</dbReference>
<comment type="similarity">
    <text evidence="11">Belongs to the RecD family.</text>
</comment>
<dbReference type="GO" id="GO:0003677">
    <property type="term" value="F:DNA binding"/>
    <property type="evidence" value="ECO:0007669"/>
    <property type="project" value="UniProtKB-UniRule"/>
</dbReference>
<dbReference type="FunFam" id="3.40.50.300:FF:000912">
    <property type="entry name" value="RecBCD enzyme subunit RecD"/>
    <property type="match status" value="1"/>
</dbReference>
<dbReference type="EMBL" id="CP115920">
    <property type="protein sequence ID" value="XCD15426.1"/>
    <property type="molecule type" value="Genomic_DNA"/>
</dbReference>
<gene>
    <name evidence="11 14" type="primary">recD</name>
    <name evidence="14" type="ORF">PG915_12655</name>
</gene>
<feature type="binding site" evidence="11">
    <location>
        <begin position="266"/>
        <end position="273"/>
    </location>
    <ligand>
        <name>ATP</name>
        <dbReference type="ChEBI" id="CHEBI:30616"/>
    </ligand>
</feature>
<dbReference type="InterPro" id="IPR027785">
    <property type="entry name" value="UvrD-like_helicase_C"/>
</dbReference>
<dbReference type="InterPro" id="IPR027417">
    <property type="entry name" value="P-loop_NTPase"/>
</dbReference>
<dbReference type="AlphaFoldDB" id="A0AAU8BG64"/>
<dbReference type="InterPro" id="IPR050534">
    <property type="entry name" value="Coronavir_polyprotein_1ab"/>
</dbReference>
<reference evidence="14" key="1">
    <citation type="submission" date="2023-01" db="EMBL/GenBank/DDBJ databases">
        <title>Vibrio sp. CB1-14 genome sequencing.</title>
        <authorList>
            <person name="Otstavnykh N."/>
            <person name="Isaeva M."/>
            <person name="Meleshko D."/>
        </authorList>
    </citation>
    <scope>NUCLEOTIDE SEQUENCE</scope>
    <source>
        <strain evidence="14">CB1-14</strain>
    </source>
</reference>
<dbReference type="EC" id="5.6.2.3" evidence="11"/>
<organism evidence="14">
    <name type="scientific">Vibrio chaetopteri</name>
    <dbReference type="NCBI Taxonomy" id="3016528"/>
    <lineage>
        <taxon>Bacteria</taxon>
        <taxon>Pseudomonadati</taxon>
        <taxon>Pseudomonadota</taxon>
        <taxon>Gammaproteobacteria</taxon>
        <taxon>Vibrionales</taxon>
        <taxon>Vibrionaceae</taxon>
        <taxon>Vibrio</taxon>
    </lineage>
</organism>
<proteinExistence type="inferred from homology"/>
<evidence type="ECO:0000256" key="2">
    <source>
        <dbReference type="ARBA" id="ARBA00022741"/>
    </source>
</evidence>
<dbReference type="Pfam" id="PF13245">
    <property type="entry name" value="AAA_19"/>
    <property type="match status" value="1"/>
</dbReference>
<dbReference type="GO" id="GO:0000724">
    <property type="term" value="P:double-strand break repair via homologous recombination"/>
    <property type="evidence" value="ECO:0007669"/>
    <property type="project" value="UniProtKB-UniRule"/>
</dbReference>
<dbReference type="KEGG" id="vck:PG915_12655"/>
<evidence type="ECO:0000313" key="14">
    <source>
        <dbReference type="EMBL" id="XCD15426.1"/>
    </source>
</evidence>
<dbReference type="Gene3D" id="3.40.50.300">
    <property type="entry name" value="P-loop containing nucleotide triphosphate hydrolases"/>
    <property type="match status" value="3"/>
</dbReference>
<comment type="subunit">
    <text evidence="11">Heterotrimer of RecB, RecC and RecD. All subunits contribute to DNA-binding.</text>
</comment>
<comment type="function">
    <text evidence="11">A helicase/nuclease that prepares dsDNA breaks (DSB) for recombinational DNA repair. Binds to DSBs and unwinds DNA via a highly rapid and processive ATP-dependent bidirectional helicase activity. Unwinds dsDNA until it encounters a Chi (crossover hotspot instigator) sequence from the 3' direction. Cuts ssDNA a few nucleotides 3' to the Chi site. The properties and activities of the enzyme are changed at Chi. The Chi-altered holoenzyme produces a long 3'-ssDNA overhang and facilitates RecA-binding to the ssDNA for homologous DNA recombination and repair. Holoenzyme degrades any linearized DNA that is unable to undergo homologous recombination. In the holoenzyme this subunit has ssDNA-dependent ATPase and 5'-3' helicase activity. When added to pre-assembled RecBC greatly stimulates nuclease activity and augments holoenzyme processivity. Negatively regulates the RecA-loading ability of RecBCD.</text>
</comment>
<dbReference type="InterPro" id="IPR041851">
    <property type="entry name" value="RecD_N_sf"/>
</dbReference>
<evidence type="ECO:0000259" key="13">
    <source>
        <dbReference type="Pfam" id="PF21185"/>
    </source>
</evidence>
<dbReference type="InterPro" id="IPR049550">
    <property type="entry name" value="RecD_N"/>
</dbReference>
<dbReference type="NCBIfam" id="TIGR01447">
    <property type="entry name" value="recD"/>
    <property type="match status" value="1"/>
</dbReference>
<dbReference type="GO" id="GO:0009338">
    <property type="term" value="C:exodeoxyribonuclease V complex"/>
    <property type="evidence" value="ECO:0007669"/>
    <property type="project" value="InterPro"/>
</dbReference>
<accession>A0AAU8BG64</accession>
<evidence type="ECO:0000256" key="11">
    <source>
        <dbReference type="HAMAP-Rule" id="MF_01487"/>
    </source>
</evidence>
<dbReference type="GO" id="GO:0005524">
    <property type="term" value="F:ATP binding"/>
    <property type="evidence" value="ECO:0007669"/>
    <property type="project" value="UniProtKB-UniRule"/>
</dbReference>
<keyword evidence="5 11" id="KW-0347">Helicase</keyword>
<keyword evidence="7 11" id="KW-0067">ATP-binding</keyword>
<dbReference type="Gene3D" id="1.10.10.1020">
    <property type="entry name" value="RecBCD complex, subunit RecD, N-terminal domain"/>
    <property type="match status" value="1"/>
</dbReference>
<evidence type="ECO:0000256" key="1">
    <source>
        <dbReference type="ARBA" id="ARBA00022722"/>
    </source>
</evidence>